<feature type="region of interest" description="Disordered" evidence="1">
    <location>
        <begin position="1094"/>
        <end position="1121"/>
    </location>
</feature>
<feature type="region of interest" description="Disordered" evidence="1">
    <location>
        <begin position="1518"/>
        <end position="1544"/>
    </location>
</feature>
<sequence>MYLFLKDDHKLKRKKAVPELDRFKRRLILTIGHLLVRDKKPEQEVWEILKRDTGCNCKLLWSRMRALTLKKLERHLIAEDRVDRVPSRARMNIIDWMMVDHVLVHQDLDFIGQDLNFPENFSAFDELFNLVNMFEIEGLKGEALAEAWSSATLHYNTNGHQCSPLLLQKRWYQMKANTRSKFYNFWYAYKGCIKRLHVADPYKPTPLEHAIARRYKSLITSPHLSWEELIEQRLVTLPDEFERKMMERAGFSMHLRRASYDDASDLVLVEPRVETIDLRQESDEPRGESKKEETTLPPMVRVKQEPPDPDLEPEPQVEVPKKSIYEEVLESTLKENQVIDAMLTRGYFDVYTEKSDEIEAVDLEEKHEMMMPQITCVFSNVSEGNLDMYSGTDKNTLPTDEDINKDTAKLDDTATVTTEGDVEPVTVDNKTPTVDVDGQVETVEEENGVIQLDDADKDSNVHKVDDVPEKVDDLTDKLDKVHDLTDQVDDLTEKVHKVTDIVKIYSKTVTVQDENHTDEFDEDDLTSTPISNDETNVPEVVVEENTQNKNDKVFEDQTTDVVAPIRSENETINKNPLLKTILDQTEKEIENDVEVIEDVGSMKPVVITDSEDEPHSDPIEKPMDTTLNDSPEHAMEITEDTTAKATKDDEAMNEEDSKANVKIDALKFSFGELPQEFSFVDDGIELADDGIAFDDYDDHIEIKTEPETEEPKIDPKLLMVPVVYVTRLEDLNICRNEPLDQIRNKDLLDAVIINSLPIKQEKISKQEPEDIIEDTPITPADDNVESMSTDEDSNDSVIPENVKVKPTSYLLQKPRSRSYNPIQLCKNPDFNTRLKRLTVGFFKSHRNRALIKHCKPLTIDMSKAFETKLINGTLYLKPESTDDKLAIELTDDSEIVQNATVVPSAMIAQSLIDNTKTTDILPLIREAEMAPKPTEHERNTRINLPDISEIRRINQRLLTAEITPIQVQNKTFQAPVTLISNEPAQSPVVISTPTADVTMVHSAASENISGHIINSLPESSTRGQVGFLRGHGRGSYNGRKMTQSKFKSRPFKSYTAISWLSKSNDPVLISKEQETLLTLDTVNKILNILGDKDLPNETQKKQKGSDKNEKKIDKGNQMANNETQAENNIDTGVCKLRINVKSAENGPRTFKPRKKRGQETGTTTDSTNGQAQPKKRLHCCWSRQRMLQLLFSKKRIPDHDCREGNCICCCRQLLWSYIAQEKRLQSAQKLAEKNNAMCERDSACAEAASACENLNQDGSRNADKVVGPAVTKVSASQINLPLVPKVTVDSGAQTEIRPNVSTVGLGSDVKATTIMTTTPVVQNLSAPGYPTITVPLVDTLGIPMIEAQPVSTSDLNLTKSKSLKTYTNSIDKKPYLPTQTKSGKPFKPPKFLKEKLIFLNSKHISEKPTKNPIYLGKNKVLMTTVKFPWNLKLFEETKQALASTLKLPAGISLVCLPDGTVSYSIDNVQVKAVDLAMMPFIIATVQMHMNNALLQQQSQSEQNDQPIANSNEVIDLVDDEDEDHKKTEKQLDTNNSTDTNDTGNVMNSTVTTCIQDNAQVSQDKILVSEAQLLQTDLSRTDASQSQEVTIEMESTQSDPPNLASNSQLQPTLNSTEDQNELVPTNQSESIEAVKELPTEPGQPKENEDKAEKELLVEQSTEQAQPGHSSQLESLTVTQEFHLPTNAGQPNQTEVHESVPTEVQSQPDVLIQKPPTENTVHPEQSTHQPKKTKNILSDLMEMSGIFDDDVAPTPQETLPIPAQQETLPTPAQQETLPTSAPPPLSILSQMVGSVAQPVIQPTAKLQGTILGPIPNNYLSCQPLIKTPLGDLSPITSLYELKYACANKGIFFKLDFDTGYLVPINVCLKAPVKQQTKVVAEKAVIDLTSEGKSNQPQPNRKRNISLLSPRKGLLTPAIVTSEPTEATEAGASLGKPCSLVKVGIPSILRRLNADNKCQENINTWIKERGHMIHKRKRKQLLQHYDLNDTEYSIVLPSSKKATKRHKSTDSQEPTASTSRVEKEDVTTIYDSSDDEPLSKVANLKRQEENKRTTRIVIDLPTMEQEEQLDDDMDIHENIPELDQSYSSDDDEENCILGV</sequence>
<feature type="compositionally biased region" description="Low complexity" evidence="1">
    <location>
        <begin position="1532"/>
        <end position="1544"/>
    </location>
</feature>
<feature type="region of interest" description="Disordered" evidence="1">
    <location>
        <begin position="773"/>
        <end position="798"/>
    </location>
</feature>
<accession>A0A9J7DU59</accession>
<name>A0A9J7DU59_SPOLT</name>
<gene>
    <name evidence="3" type="primary">LOC111350784</name>
</gene>
<reference evidence="3" key="1">
    <citation type="submission" date="2025-08" db="UniProtKB">
        <authorList>
            <consortium name="RefSeq"/>
        </authorList>
    </citation>
    <scope>IDENTIFICATION</scope>
    <source>
        <strain evidence="3">Ishihara</strain>
        <tissue evidence="3">Whole body</tissue>
    </source>
</reference>
<feature type="compositionally biased region" description="Polar residues" evidence="1">
    <location>
        <begin position="1657"/>
        <end position="1670"/>
    </location>
</feature>
<feature type="compositionally biased region" description="Basic and acidic residues" evidence="1">
    <location>
        <begin position="277"/>
        <end position="294"/>
    </location>
</feature>
<feature type="region of interest" description="Disordered" evidence="1">
    <location>
        <begin position="277"/>
        <end position="317"/>
    </location>
</feature>
<evidence type="ECO:0000313" key="2">
    <source>
        <dbReference type="Proteomes" id="UP000301870"/>
    </source>
</evidence>
<keyword evidence="2" id="KW-1185">Reference proteome</keyword>
<feature type="compositionally biased region" description="Basic and acidic residues" evidence="1">
    <location>
        <begin position="613"/>
        <end position="623"/>
    </location>
</feature>
<feature type="compositionally biased region" description="Polar residues" evidence="1">
    <location>
        <begin position="1159"/>
        <end position="1171"/>
    </location>
</feature>
<dbReference type="KEGG" id="sliu:111350784"/>
<feature type="region of interest" description="Disordered" evidence="1">
    <location>
        <begin position="1995"/>
        <end position="2032"/>
    </location>
</feature>
<feature type="region of interest" description="Disordered" evidence="1">
    <location>
        <begin position="1145"/>
        <end position="1171"/>
    </location>
</feature>
<feature type="compositionally biased region" description="Acidic residues" evidence="1">
    <location>
        <begin position="782"/>
        <end position="794"/>
    </location>
</feature>
<feature type="compositionally biased region" description="Acidic residues" evidence="1">
    <location>
        <begin position="2085"/>
        <end position="2096"/>
    </location>
</feature>
<dbReference type="RefSeq" id="XP_022818236.1">
    <property type="nucleotide sequence ID" value="XM_022962468.1"/>
</dbReference>
<feature type="compositionally biased region" description="Basic and acidic residues" evidence="1">
    <location>
        <begin position="1631"/>
        <end position="1655"/>
    </location>
</feature>
<proteinExistence type="predicted"/>
<organism evidence="2 3">
    <name type="scientific">Spodoptera litura</name>
    <name type="common">Asian cotton leafworm</name>
    <dbReference type="NCBI Taxonomy" id="69820"/>
    <lineage>
        <taxon>Eukaryota</taxon>
        <taxon>Metazoa</taxon>
        <taxon>Ecdysozoa</taxon>
        <taxon>Arthropoda</taxon>
        <taxon>Hexapoda</taxon>
        <taxon>Insecta</taxon>
        <taxon>Pterygota</taxon>
        <taxon>Neoptera</taxon>
        <taxon>Endopterygota</taxon>
        <taxon>Lepidoptera</taxon>
        <taxon>Glossata</taxon>
        <taxon>Ditrysia</taxon>
        <taxon>Noctuoidea</taxon>
        <taxon>Noctuidae</taxon>
        <taxon>Amphipyrinae</taxon>
        <taxon>Spodoptera</taxon>
    </lineage>
</organism>
<evidence type="ECO:0000313" key="3">
    <source>
        <dbReference type="RefSeq" id="XP_022818236.1"/>
    </source>
</evidence>
<dbReference type="GeneID" id="111350784"/>
<dbReference type="Proteomes" id="UP000301870">
    <property type="component" value="Chromosome 12"/>
</dbReference>
<feature type="region of interest" description="Disordered" evidence="1">
    <location>
        <begin position="609"/>
        <end position="629"/>
    </location>
</feature>
<protein>
    <submittedName>
        <fullName evidence="3">Uncharacterized protein LOC111350784 isoform X1</fullName>
    </submittedName>
</protein>
<feature type="compositionally biased region" description="Basic and acidic residues" evidence="1">
    <location>
        <begin position="1094"/>
        <end position="1114"/>
    </location>
</feature>
<feature type="compositionally biased region" description="Polar residues" evidence="1">
    <location>
        <begin position="1577"/>
        <end position="1629"/>
    </location>
</feature>
<evidence type="ECO:0000256" key="1">
    <source>
        <dbReference type="SAM" id="MobiDB-lite"/>
    </source>
</evidence>
<feature type="region of interest" description="Disordered" evidence="1">
    <location>
        <begin position="1577"/>
        <end position="1670"/>
    </location>
</feature>
<feature type="region of interest" description="Disordered" evidence="1">
    <location>
        <begin position="2076"/>
        <end position="2096"/>
    </location>
</feature>
<dbReference type="OrthoDB" id="7492362at2759"/>
<feature type="region of interest" description="Disordered" evidence="1">
    <location>
        <begin position="1683"/>
        <end position="1704"/>
    </location>
</feature>